<dbReference type="SUPFAM" id="SSF53850">
    <property type="entry name" value="Periplasmic binding protein-like II"/>
    <property type="match status" value="1"/>
</dbReference>
<dbReference type="GO" id="GO:0006351">
    <property type="term" value="P:DNA-templated transcription"/>
    <property type="evidence" value="ECO:0007669"/>
    <property type="project" value="TreeGrafter"/>
</dbReference>
<dbReference type="PANTHER" id="PTHR30537">
    <property type="entry name" value="HTH-TYPE TRANSCRIPTIONAL REGULATOR"/>
    <property type="match status" value="1"/>
</dbReference>
<evidence type="ECO:0000256" key="2">
    <source>
        <dbReference type="ARBA" id="ARBA00023015"/>
    </source>
</evidence>
<dbReference type="Proteomes" id="UP000298216">
    <property type="component" value="Unassembled WGS sequence"/>
</dbReference>
<reference evidence="6 7" key="1">
    <citation type="submission" date="2019-03" db="EMBL/GenBank/DDBJ databases">
        <title>Draft genome of Brevundimonas sp. a heavy metal resistant soil bacteria.</title>
        <authorList>
            <person name="Soto J."/>
        </authorList>
    </citation>
    <scope>NUCLEOTIDE SEQUENCE [LARGE SCALE GENOMIC DNA]</scope>
    <source>
        <strain evidence="6 7">B-10</strain>
    </source>
</reference>
<dbReference type="GO" id="GO:0043565">
    <property type="term" value="F:sequence-specific DNA binding"/>
    <property type="evidence" value="ECO:0007669"/>
    <property type="project" value="TreeGrafter"/>
</dbReference>
<keyword evidence="3" id="KW-0238">DNA-binding</keyword>
<dbReference type="Pfam" id="PF00126">
    <property type="entry name" value="HTH_1"/>
    <property type="match status" value="1"/>
</dbReference>
<dbReference type="FunFam" id="1.10.10.10:FF:000001">
    <property type="entry name" value="LysR family transcriptional regulator"/>
    <property type="match status" value="1"/>
</dbReference>
<feature type="domain" description="HTH lysR-type" evidence="5">
    <location>
        <begin position="1"/>
        <end position="61"/>
    </location>
</feature>
<dbReference type="InterPro" id="IPR036390">
    <property type="entry name" value="WH_DNA-bd_sf"/>
</dbReference>
<dbReference type="OrthoDB" id="9813056at2"/>
<protein>
    <submittedName>
        <fullName evidence="6">LysR family transcriptional regulator</fullName>
    </submittedName>
</protein>
<dbReference type="GO" id="GO:0003700">
    <property type="term" value="F:DNA-binding transcription factor activity"/>
    <property type="evidence" value="ECO:0007669"/>
    <property type="project" value="InterPro"/>
</dbReference>
<evidence type="ECO:0000259" key="5">
    <source>
        <dbReference type="PROSITE" id="PS50931"/>
    </source>
</evidence>
<dbReference type="AlphaFoldDB" id="A0A4Y9S3N3"/>
<dbReference type="InterPro" id="IPR058163">
    <property type="entry name" value="LysR-type_TF_proteobact-type"/>
</dbReference>
<comment type="caution">
    <text evidence="6">The sequence shown here is derived from an EMBL/GenBank/DDBJ whole genome shotgun (WGS) entry which is preliminary data.</text>
</comment>
<evidence type="ECO:0000313" key="6">
    <source>
        <dbReference type="EMBL" id="TFW14128.1"/>
    </source>
</evidence>
<gene>
    <name evidence="6" type="ORF">EGY25_02670</name>
</gene>
<organism evidence="6 7">
    <name type="scientific">Brevundimonas intermedia</name>
    <dbReference type="NCBI Taxonomy" id="74315"/>
    <lineage>
        <taxon>Bacteria</taxon>
        <taxon>Pseudomonadati</taxon>
        <taxon>Pseudomonadota</taxon>
        <taxon>Alphaproteobacteria</taxon>
        <taxon>Caulobacterales</taxon>
        <taxon>Caulobacteraceae</taxon>
        <taxon>Brevundimonas</taxon>
    </lineage>
</organism>
<name>A0A4Y9S3N3_9CAUL</name>
<dbReference type="PROSITE" id="PS50931">
    <property type="entry name" value="HTH_LYSR"/>
    <property type="match status" value="1"/>
</dbReference>
<dbReference type="EMBL" id="SPVH01000002">
    <property type="protein sequence ID" value="TFW14128.1"/>
    <property type="molecule type" value="Genomic_DNA"/>
</dbReference>
<dbReference type="SUPFAM" id="SSF46785">
    <property type="entry name" value="Winged helix' DNA-binding domain"/>
    <property type="match status" value="1"/>
</dbReference>
<dbReference type="Gene3D" id="1.10.10.10">
    <property type="entry name" value="Winged helix-like DNA-binding domain superfamily/Winged helix DNA-binding domain"/>
    <property type="match status" value="1"/>
</dbReference>
<evidence type="ECO:0000313" key="7">
    <source>
        <dbReference type="Proteomes" id="UP000298216"/>
    </source>
</evidence>
<keyword evidence="4" id="KW-0804">Transcription</keyword>
<accession>A0A4Y9S3N3</accession>
<dbReference type="Pfam" id="PF03466">
    <property type="entry name" value="LysR_substrate"/>
    <property type="match status" value="1"/>
</dbReference>
<evidence type="ECO:0000256" key="1">
    <source>
        <dbReference type="ARBA" id="ARBA00009437"/>
    </source>
</evidence>
<sequence>MDRETWNDLAVFAAIVEAGSFTKAGAGLGVTASALSHRMRLLEARMGVRLLNRTTRSVAPTEAGDRLFSSLRPAIDEVTAALVTLNADRAKPAGRVRVTTHRSAAFGLVLPRLAGFAETYPEITVELVVDDGLVDIVRSGFDAGIRRLPSLEQDMVSVRLDDGVRIAMVASPDYLNAAGVPMIPSDLQRHRCLNYRLPTAGSIYRWTFERGGQTTTMDVPGGFVTNDIDMLCEGALAGLGIACVIESQAAPYLASGALIRVLDDWSPLLPSNYLYYAGHRNLPPALRVFIDAMKTAAPV</sequence>
<dbReference type="CDD" id="cd08474">
    <property type="entry name" value="PBP2_CrgA_like_5"/>
    <property type="match status" value="1"/>
</dbReference>
<dbReference type="InterPro" id="IPR036388">
    <property type="entry name" value="WH-like_DNA-bd_sf"/>
</dbReference>
<dbReference type="InterPro" id="IPR000847">
    <property type="entry name" value="LysR_HTH_N"/>
</dbReference>
<dbReference type="PANTHER" id="PTHR30537:SF1">
    <property type="entry name" value="HTH-TYPE TRANSCRIPTIONAL REGULATOR PGRR"/>
    <property type="match status" value="1"/>
</dbReference>
<dbReference type="Gene3D" id="3.40.190.290">
    <property type="match status" value="1"/>
</dbReference>
<dbReference type="RefSeq" id="WP_135193518.1">
    <property type="nucleotide sequence ID" value="NZ_SPVH01000002.1"/>
</dbReference>
<proteinExistence type="inferred from homology"/>
<evidence type="ECO:0000256" key="3">
    <source>
        <dbReference type="ARBA" id="ARBA00023125"/>
    </source>
</evidence>
<keyword evidence="7" id="KW-1185">Reference proteome</keyword>
<evidence type="ECO:0000256" key="4">
    <source>
        <dbReference type="ARBA" id="ARBA00023163"/>
    </source>
</evidence>
<comment type="similarity">
    <text evidence="1">Belongs to the LysR transcriptional regulatory family.</text>
</comment>
<dbReference type="InterPro" id="IPR005119">
    <property type="entry name" value="LysR_subst-bd"/>
</dbReference>
<keyword evidence="2" id="KW-0805">Transcription regulation</keyword>